<comment type="caution">
    <text evidence="2">The sequence shown here is derived from an EMBL/GenBank/DDBJ whole genome shotgun (WGS) entry which is preliminary data.</text>
</comment>
<sequence>MNSTFSLNTSNRFRASSRSRDTLWWQLRHRSHESHRLSFDANSSSSNEMAHADAEASTDEKTPSIMSTEYRESMD</sequence>
<accession>A0AAV8Q9E6</accession>
<feature type="region of interest" description="Disordered" evidence="1">
    <location>
        <begin position="31"/>
        <end position="75"/>
    </location>
</feature>
<dbReference type="EMBL" id="JAQQAF010000001">
    <property type="protein sequence ID" value="KAJ8510036.1"/>
    <property type="molecule type" value="Genomic_DNA"/>
</dbReference>
<reference evidence="2 3" key="1">
    <citation type="submission" date="2022-12" db="EMBL/GenBank/DDBJ databases">
        <title>Chromosome-scale assembly of the Ensete ventricosum genome.</title>
        <authorList>
            <person name="Dussert Y."/>
            <person name="Stocks J."/>
            <person name="Wendawek A."/>
            <person name="Woldeyes F."/>
            <person name="Nichols R.A."/>
            <person name="Borrell J.S."/>
        </authorList>
    </citation>
    <scope>NUCLEOTIDE SEQUENCE [LARGE SCALE GENOMIC DNA]</scope>
    <source>
        <strain evidence="3">cv. Maze</strain>
        <tissue evidence="2">Seeds</tissue>
    </source>
</reference>
<evidence type="ECO:0000313" key="3">
    <source>
        <dbReference type="Proteomes" id="UP001222027"/>
    </source>
</evidence>
<evidence type="ECO:0000313" key="2">
    <source>
        <dbReference type="EMBL" id="KAJ8510036.1"/>
    </source>
</evidence>
<feature type="compositionally biased region" description="Basic and acidic residues" evidence="1">
    <location>
        <begin position="50"/>
        <end position="62"/>
    </location>
</feature>
<gene>
    <name evidence="2" type="ORF">OPV22_000470</name>
</gene>
<name>A0AAV8Q9E6_ENSVE</name>
<keyword evidence="3" id="KW-1185">Reference proteome</keyword>
<dbReference type="Proteomes" id="UP001222027">
    <property type="component" value="Unassembled WGS sequence"/>
</dbReference>
<organism evidence="2 3">
    <name type="scientific">Ensete ventricosum</name>
    <name type="common">Abyssinian banana</name>
    <name type="synonym">Musa ensete</name>
    <dbReference type="NCBI Taxonomy" id="4639"/>
    <lineage>
        <taxon>Eukaryota</taxon>
        <taxon>Viridiplantae</taxon>
        <taxon>Streptophyta</taxon>
        <taxon>Embryophyta</taxon>
        <taxon>Tracheophyta</taxon>
        <taxon>Spermatophyta</taxon>
        <taxon>Magnoliopsida</taxon>
        <taxon>Liliopsida</taxon>
        <taxon>Zingiberales</taxon>
        <taxon>Musaceae</taxon>
        <taxon>Ensete</taxon>
    </lineage>
</organism>
<proteinExistence type="predicted"/>
<evidence type="ECO:0000256" key="1">
    <source>
        <dbReference type="SAM" id="MobiDB-lite"/>
    </source>
</evidence>
<dbReference type="AlphaFoldDB" id="A0AAV8Q9E6"/>
<protein>
    <submittedName>
        <fullName evidence="2">Uncharacterized protein</fullName>
    </submittedName>
</protein>